<evidence type="ECO:0000256" key="1">
    <source>
        <dbReference type="SAM" id="MobiDB-lite"/>
    </source>
</evidence>
<proteinExistence type="predicted"/>
<keyword evidence="3" id="KW-1185">Reference proteome</keyword>
<evidence type="ECO:0000313" key="2">
    <source>
        <dbReference type="EMBL" id="MCM2389726.1"/>
    </source>
</evidence>
<name>A0ABT0UR53_9ACTN</name>
<feature type="region of interest" description="Disordered" evidence="1">
    <location>
        <begin position="62"/>
        <end position="87"/>
    </location>
</feature>
<sequence>MTLIGRRVRPARVELGRRLGESGVMAPEWTEVFEAVDRALFLPDVLWPFDMETQTSIRTGLGTSTSRVAPTAGAKSPRSVVGGGGGG</sequence>
<gene>
    <name evidence="2" type="ORF">NBG84_15760</name>
</gene>
<protein>
    <submittedName>
        <fullName evidence="2">Uncharacterized protein</fullName>
    </submittedName>
</protein>
<comment type="caution">
    <text evidence="2">The sequence shown here is derived from an EMBL/GenBank/DDBJ whole genome shotgun (WGS) entry which is preliminary data.</text>
</comment>
<organism evidence="2 3">
    <name type="scientific">Streptomyces albipurpureus</name>
    <dbReference type="NCBI Taxonomy" id="2897419"/>
    <lineage>
        <taxon>Bacteria</taxon>
        <taxon>Bacillati</taxon>
        <taxon>Actinomycetota</taxon>
        <taxon>Actinomycetes</taxon>
        <taxon>Kitasatosporales</taxon>
        <taxon>Streptomycetaceae</taxon>
        <taxon>Streptomyces</taxon>
    </lineage>
</organism>
<evidence type="ECO:0000313" key="3">
    <source>
        <dbReference type="Proteomes" id="UP001431429"/>
    </source>
</evidence>
<reference evidence="2" key="1">
    <citation type="submission" date="2022-06" db="EMBL/GenBank/DDBJ databases">
        <title>Genome public.</title>
        <authorList>
            <person name="Sun Q."/>
        </authorList>
    </citation>
    <scope>NUCLEOTIDE SEQUENCE</scope>
    <source>
        <strain evidence="2">CWNU-1</strain>
    </source>
</reference>
<dbReference type="Proteomes" id="UP001431429">
    <property type="component" value="Unassembled WGS sequence"/>
</dbReference>
<dbReference type="EMBL" id="JAMQAW010000012">
    <property type="protein sequence ID" value="MCM2389726.1"/>
    <property type="molecule type" value="Genomic_DNA"/>
</dbReference>
<accession>A0ABT0UR53</accession>
<feature type="non-terminal residue" evidence="2">
    <location>
        <position position="87"/>
    </location>
</feature>